<dbReference type="Proteomes" id="UP000274131">
    <property type="component" value="Unassembled WGS sequence"/>
</dbReference>
<evidence type="ECO:0000313" key="3">
    <source>
        <dbReference type="Proteomes" id="UP000274131"/>
    </source>
</evidence>
<evidence type="ECO:0000259" key="1">
    <source>
        <dbReference type="Pfam" id="PF26649"/>
    </source>
</evidence>
<dbReference type="OrthoDB" id="6431454at2759"/>
<name>A0A158Q9R8_ENTVE</name>
<dbReference type="Gene3D" id="6.10.140.2220">
    <property type="match status" value="1"/>
</dbReference>
<dbReference type="SUPFAM" id="SSF144232">
    <property type="entry name" value="HIT/MYND zinc finger-like"/>
    <property type="match status" value="1"/>
</dbReference>
<dbReference type="InterPro" id="IPR058586">
    <property type="entry name" value="Ajm-1"/>
</dbReference>
<dbReference type="InterPro" id="IPR038825">
    <property type="entry name" value="Apical_junction"/>
</dbReference>
<gene>
    <name evidence="2" type="ORF">EVEC_LOCUS2582</name>
</gene>
<evidence type="ECO:0000313" key="4">
    <source>
        <dbReference type="WBParaSite" id="EVEC_0000287401-mRNA-1"/>
    </source>
</evidence>
<evidence type="ECO:0000313" key="2">
    <source>
        <dbReference type="EMBL" id="VDD87439.1"/>
    </source>
</evidence>
<keyword evidence="3" id="KW-1185">Reference proteome</keyword>
<dbReference type="GO" id="GO:0043296">
    <property type="term" value="C:apical junction complex"/>
    <property type="evidence" value="ECO:0007669"/>
    <property type="project" value="TreeGrafter"/>
</dbReference>
<protein>
    <submittedName>
        <fullName evidence="4">MYND-type domain-containing protein</fullName>
    </submittedName>
</protein>
<dbReference type="GO" id="GO:0045216">
    <property type="term" value="P:cell-cell junction organization"/>
    <property type="evidence" value="ECO:0007669"/>
    <property type="project" value="InterPro"/>
</dbReference>
<dbReference type="PANTHER" id="PTHR21517:SF3">
    <property type="entry name" value="APICAL JUNCTION COMPONENT 1 HOMOLOG"/>
    <property type="match status" value="1"/>
</dbReference>
<reference evidence="2 3" key="2">
    <citation type="submission" date="2018-10" db="EMBL/GenBank/DDBJ databases">
        <authorList>
            <consortium name="Pathogen Informatics"/>
        </authorList>
    </citation>
    <scope>NUCLEOTIDE SEQUENCE [LARGE SCALE GENOMIC DNA]</scope>
</reference>
<organism evidence="4">
    <name type="scientific">Enterobius vermicularis</name>
    <name type="common">Human pinworm</name>
    <dbReference type="NCBI Taxonomy" id="51028"/>
    <lineage>
        <taxon>Eukaryota</taxon>
        <taxon>Metazoa</taxon>
        <taxon>Ecdysozoa</taxon>
        <taxon>Nematoda</taxon>
        <taxon>Chromadorea</taxon>
        <taxon>Rhabditida</taxon>
        <taxon>Spirurina</taxon>
        <taxon>Oxyuridomorpha</taxon>
        <taxon>Oxyuroidea</taxon>
        <taxon>Oxyuridae</taxon>
        <taxon>Enterobius</taxon>
    </lineage>
</organism>
<sequence>MAYICDPSIRYGGRVTIEEVLDSIFYETKPNTGPFAFTDPEISLPPMENDDLSFDWPGIYTKDLDLMKQISHDPVEAEKLLREETKKIFRQRAKILELVRKLDEWLPSLLQNERLYIRCARCLQTRELSLARPQYLSCKHCYTYYCCRSCRELDWPQHSERCSFARINTLCKDVIVKVRTDREAQWYMSKIARDGHTLRGRGSVSLRLTSPQLADDYVNYGWSALAHINTEDLLFYYTVEELLDERKEPSLIALCRKYDPT</sequence>
<reference evidence="4" key="1">
    <citation type="submission" date="2016-04" db="UniProtKB">
        <authorList>
            <consortium name="WormBaseParasite"/>
        </authorList>
    </citation>
    <scope>IDENTIFICATION</scope>
</reference>
<dbReference type="EMBL" id="UXUI01007408">
    <property type="protein sequence ID" value="VDD87439.1"/>
    <property type="molecule type" value="Genomic_DNA"/>
</dbReference>
<dbReference type="GO" id="GO:0005886">
    <property type="term" value="C:plasma membrane"/>
    <property type="evidence" value="ECO:0007669"/>
    <property type="project" value="TreeGrafter"/>
</dbReference>
<feature type="domain" description="Apical junction molecule ajm1 alpha/beta" evidence="1">
    <location>
        <begin position="164"/>
        <end position="261"/>
    </location>
</feature>
<dbReference type="PANTHER" id="PTHR21517">
    <property type="entry name" value="APICAL JUNCTION COMPONENT 1 HOMOLOG"/>
    <property type="match status" value="1"/>
</dbReference>
<dbReference type="STRING" id="51028.A0A158Q9R8"/>
<dbReference type="Pfam" id="PF26649">
    <property type="entry name" value="Ajm-1"/>
    <property type="match status" value="1"/>
</dbReference>
<dbReference type="AlphaFoldDB" id="A0A158Q9R8"/>
<dbReference type="WBParaSite" id="EVEC_0000287401-mRNA-1">
    <property type="protein sequence ID" value="EVEC_0000287401-mRNA-1"/>
    <property type="gene ID" value="EVEC_0000287401"/>
</dbReference>
<proteinExistence type="predicted"/>
<accession>A0A158Q9R8</accession>